<dbReference type="AlphaFoldDB" id="A0A418Q077"/>
<evidence type="ECO:0000259" key="2">
    <source>
        <dbReference type="Pfam" id="PF20432"/>
    </source>
</evidence>
<name>A0A418Q077_9SPHN</name>
<dbReference type="EMBL" id="QXTF01000001">
    <property type="protein sequence ID" value="RIX31472.1"/>
    <property type="molecule type" value="Genomic_DNA"/>
</dbReference>
<evidence type="ECO:0000313" key="3">
    <source>
        <dbReference type="EMBL" id="RIX31472.1"/>
    </source>
</evidence>
<proteinExistence type="predicted"/>
<gene>
    <name evidence="3" type="ORF">D3M59_00070</name>
</gene>
<dbReference type="Pfam" id="PF20432">
    <property type="entry name" value="Xre-like-HTH"/>
    <property type="match status" value="1"/>
</dbReference>
<reference evidence="3 4" key="1">
    <citation type="submission" date="2018-09" db="EMBL/GenBank/DDBJ databases">
        <title>Sphingomonas sp. DAC4.</title>
        <authorList>
            <person name="Seo T."/>
        </authorList>
    </citation>
    <scope>NUCLEOTIDE SEQUENCE [LARGE SCALE GENOMIC DNA]</scope>
    <source>
        <strain evidence="3 4">DAC4</strain>
    </source>
</reference>
<dbReference type="GO" id="GO:0003677">
    <property type="term" value="F:DNA binding"/>
    <property type="evidence" value="ECO:0007669"/>
    <property type="project" value="InterPro"/>
</dbReference>
<dbReference type="Pfam" id="PF09722">
    <property type="entry name" value="Xre_MbcA_ParS_C"/>
    <property type="match status" value="1"/>
</dbReference>
<accession>A0A418Q077</accession>
<comment type="caution">
    <text evidence="3">The sequence shown here is derived from an EMBL/GenBank/DDBJ whole genome shotgun (WGS) entry which is preliminary data.</text>
</comment>
<dbReference type="RefSeq" id="WP_119530334.1">
    <property type="nucleotide sequence ID" value="NZ_QXTF01000001.1"/>
</dbReference>
<sequence>MAVAKVNREIRLAELGNPALRTFFNLAKTWKLSELEQMRLLGLSSRSTLQAWKGGRVTKVSRDTLERISYLLGIFKAINILLPDTRRADEWLRLPNKAPLFGGRSALDRMTTGNIGDLYVVRQYLDAQRG</sequence>
<organism evidence="3 4">
    <name type="scientific">Sphingomonas edaphi</name>
    <dbReference type="NCBI Taxonomy" id="2315689"/>
    <lineage>
        <taxon>Bacteria</taxon>
        <taxon>Pseudomonadati</taxon>
        <taxon>Pseudomonadota</taxon>
        <taxon>Alphaproteobacteria</taxon>
        <taxon>Sphingomonadales</taxon>
        <taxon>Sphingomonadaceae</taxon>
        <taxon>Sphingomonas</taxon>
    </lineage>
</organism>
<feature type="domain" description="Antitoxin Xre/MbcA/ParS-like toxin-binding" evidence="1">
    <location>
        <begin position="80"/>
        <end position="130"/>
    </location>
</feature>
<evidence type="ECO:0000259" key="1">
    <source>
        <dbReference type="Pfam" id="PF09722"/>
    </source>
</evidence>
<dbReference type="OrthoDB" id="117888at2"/>
<evidence type="ECO:0000313" key="4">
    <source>
        <dbReference type="Proteomes" id="UP000285023"/>
    </source>
</evidence>
<dbReference type="InterPro" id="IPR024467">
    <property type="entry name" value="Xre/MbcA/ParS-like_toxin-bd"/>
</dbReference>
<keyword evidence="4" id="KW-1185">Reference proteome</keyword>
<protein>
    <submittedName>
        <fullName evidence="3">DUF2384 domain-containing protein</fullName>
    </submittedName>
</protein>
<feature type="domain" description="Antitoxin Xre-like helix-turn-helix" evidence="2">
    <location>
        <begin position="19"/>
        <end position="73"/>
    </location>
</feature>
<dbReference type="InterPro" id="IPR046847">
    <property type="entry name" value="Xre-like_HTH"/>
</dbReference>
<dbReference type="Proteomes" id="UP000285023">
    <property type="component" value="Unassembled WGS sequence"/>
</dbReference>